<evidence type="ECO:0000313" key="9">
    <source>
        <dbReference type="Proteomes" id="UP000193427"/>
    </source>
</evidence>
<keyword evidence="6 8" id="KW-0238">DNA-binding</keyword>
<dbReference type="Gene3D" id="6.10.250.690">
    <property type="match status" value="1"/>
</dbReference>
<dbReference type="OrthoDB" id="9802426at2"/>
<keyword evidence="9" id="KW-1185">Reference proteome</keyword>
<dbReference type="GO" id="GO:0000976">
    <property type="term" value="F:transcription cis-regulatory region binding"/>
    <property type="evidence" value="ECO:0007669"/>
    <property type="project" value="TreeGrafter"/>
</dbReference>
<dbReference type="PANTHER" id="PTHR48111:SF35">
    <property type="entry name" value="TRANSCRIPTIONAL REGULATORY PROTEIN QSEB"/>
    <property type="match status" value="1"/>
</dbReference>
<accession>A0A1W6LFP7</accession>
<dbReference type="Gene3D" id="3.40.50.2300">
    <property type="match status" value="1"/>
</dbReference>
<evidence type="ECO:0000256" key="3">
    <source>
        <dbReference type="ARBA" id="ARBA00022553"/>
    </source>
</evidence>
<proteinExistence type="predicted"/>
<keyword evidence="5" id="KW-0805">Transcription regulation</keyword>
<dbReference type="InterPro" id="IPR001789">
    <property type="entry name" value="Sig_transdc_resp-reg_receiver"/>
</dbReference>
<organism evidence="8 9">
    <name type="scientific">Piscinibacter gummiphilus</name>
    <dbReference type="NCBI Taxonomy" id="946333"/>
    <lineage>
        <taxon>Bacteria</taxon>
        <taxon>Pseudomonadati</taxon>
        <taxon>Pseudomonadota</taxon>
        <taxon>Betaproteobacteria</taxon>
        <taxon>Burkholderiales</taxon>
        <taxon>Sphaerotilaceae</taxon>
        <taxon>Piscinibacter</taxon>
    </lineage>
</organism>
<keyword evidence="3" id="KW-0597">Phosphoprotein</keyword>
<evidence type="ECO:0000256" key="7">
    <source>
        <dbReference type="ARBA" id="ARBA00023163"/>
    </source>
</evidence>
<evidence type="ECO:0000256" key="4">
    <source>
        <dbReference type="ARBA" id="ARBA00023012"/>
    </source>
</evidence>
<dbReference type="InterPro" id="IPR011006">
    <property type="entry name" value="CheY-like_superfamily"/>
</dbReference>
<dbReference type="Gene3D" id="1.10.10.10">
    <property type="entry name" value="Winged helix-like DNA-binding domain superfamily/Winged helix DNA-binding domain"/>
    <property type="match status" value="1"/>
</dbReference>
<dbReference type="PANTHER" id="PTHR48111">
    <property type="entry name" value="REGULATOR OF RPOS"/>
    <property type="match status" value="1"/>
</dbReference>
<evidence type="ECO:0000256" key="2">
    <source>
        <dbReference type="ARBA" id="ARBA00022490"/>
    </source>
</evidence>
<dbReference type="GO" id="GO:0032993">
    <property type="term" value="C:protein-DNA complex"/>
    <property type="evidence" value="ECO:0007669"/>
    <property type="project" value="TreeGrafter"/>
</dbReference>
<dbReference type="Pfam" id="PF00072">
    <property type="entry name" value="Response_reg"/>
    <property type="match status" value="1"/>
</dbReference>
<dbReference type="InterPro" id="IPR036388">
    <property type="entry name" value="WH-like_DNA-bd_sf"/>
</dbReference>
<name>A0A1W6LFP7_9BURK</name>
<sequence>MRVLVVEDDEGIADGLRATLRQHGAAVDVAGSVAAGWTALRAETFDLVLLDLGLPDADGTELLRRLRAAPAGGQPDPATPVLIMTARDQVASRIAGLDMGADDYVVKPFDAGELAARIRALRRRAHGRAQSLLQAGDLEIDTAARVVRRAGAPVDLSAREFAVLLALVEVRPRVLSRAQIEARLYNFDQLLDSNAIEVHVHHLRRKLGDTVIRTMRGVGYFVPADDPAP</sequence>
<dbReference type="AlphaFoldDB" id="A0A1W6LFP7"/>
<dbReference type="GO" id="GO:0000156">
    <property type="term" value="F:phosphorelay response regulator activity"/>
    <property type="evidence" value="ECO:0007669"/>
    <property type="project" value="TreeGrafter"/>
</dbReference>
<dbReference type="SMART" id="SM00448">
    <property type="entry name" value="REC"/>
    <property type="match status" value="1"/>
</dbReference>
<dbReference type="EMBL" id="CP015118">
    <property type="protein sequence ID" value="ARN23085.1"/>
    <property type="molecule type" value="Genomic_DNA"/>
</dbReference>
<evidence type="ECO:0000256" key="1">
    <source>
        <dbReference type="ARBA" id="ARBA00004496"/>
    </source>
</evidence>
<dbReference type="GO" id="GO:0006355">
    <property type="term" value="P:regulation of DNA-templated transcription"/>
    <property type="evidence" value="ECO:0007669"/>
    <property type="project" value="InterPro"/>
</dbReference>
<keyword evidence="2" id="KW-0963">Cytoplasm</keyword>
<dbReference type="KEGG" id="rgu:A4W93_26065"/>
<gene>
    <name evidence="8" type="ORF">A4W93_26065</name>
</gene>
<dbReference type="STRING" id="946333.A4W93_26065"/>
<evidence type="ECO:0000313" key="8">
    <source>
        <dbReference type="EMBL" id="ARN23085.1"/>
    </source>
</evidence>
<evidence type="ECO:0000256" key="6">
    <source>
        <dbReference type="ARBA" id="ARBA00023125"/>
    </source>
</evidence>
<evidence type="ECO:0000256" key="5">
    <source>
        <dbReference type="ARBA" id="ARBA00023015"/>
    </source>
</evidence>
<comment type="subcellular location">
    <subcellularLocation>
        <location evidence="1">Cytoplasm</location>
    </subcellularLocation>
</comment>
<dbReference type="PROSITE" id="PS50110">
    <property type="entry name" value="RESPONSE_REGULATORY"/>
    <property type="match status" value="1"/>
</dbReference>
<dbReference type="InterPro" id="IPR001867">
    <property type="entry name" value="OmpR/PhoB-type_DNA-bd"/>
</dbReference>
<dbReference type="RefSeq" id="WP_085753400.1">
    <property type="nucleotide sequence ID" value="NZ_BSPR01000017.1"/>
</dbReference>
<dbReference type="PROSITE" id="PS51755">
    <property type="entry name" value="OMPR_PHOB"/>
    <property type="match status" value="1"/>
</dbReference>
<dbReference type="Pfam" id="PF00486">
    <property type="entry name" value="Trans_reg_C"/>
    <property type="match status" value="1"/>
</dbReference>
<dbReference type="SMART" id="SM00862">
    <property type="entry name" value="Trans_reg_C"/>
    <property type="match status" value="1"/>
</dbReference>
<dbReference type="InterPro" id="IPR039420">
    <property type="entry name" value="WalR-like"/>
</dbReference>
<reference evidence="8 9" key="1">
    <citation type="submission" date="2016-04" db="EMBL/GenBank/DDBJ databases">
        <title>Complete genome sequence of natural rubber-degrading, novel Gram-negative bacterium, Rhizobacter gummiphilus strain NS21.</title>
        <authorList>
            <person name="Tabata M."/>
            <person name="Kasai D."/>
            <person name="Fukuda M."/>
        </authorList>
    </citation>
    <scope>NUCLEOTIDE SEQUENCE [LARGE SCALE GENOMIC DNA]</scope>
    <source>
        <strain evidence="8 9">NS21</strain>
    </source>
</reference>
<protein>
    <submittedName>
        <fullName evidence="8">DNA-binding response regulator</fullName>
    </submittedName>
</protein>
<keyword evidence="4" id="KW-0902">Two-component regulatory system</keyword>
<dbReference type="SUPFAM" id="SSF52172">
    <property type="entry name" value="CheY-like"/>
    <property type="match status" value="1"/>
</dbReference>
<keyword evidence="7" id="KW-0804">Transcription</keyword>
<dbReference type="GO" id="GO:0005829">
    <property type="term" value="C:cytosol"/>
    <property type="evidence" value="ECO:0007669"/>
    <property type="project" value="TreeGrafter"/>
</dbReference>
<dbReference type="CDD" id="cd00383">
    <property type="entry name" value="trans_reg_C"/>
    <property type="match status" value="1"/>
</dbReference>
<dbReference type="Proteomes" id="UP000193427">
    <property type="component" value="Chromosome"/>
</dbReference>